<evidence type="ECO:0000256" key="10">
    <source>
        <dbReference type="ARBA" id="ARBA00029774"/>
    </source>
</evidence>
<accession>A0A7C9J7F1</accession>
<dbReference type="Proteomes" id="UP000482487">
    <property type="component" value="Unassembled WGS sequence"/>
</dbReference>
<dbReference type="GO" id="GO:0061710">
    <property type="term" value="F:L-threonylcarbamoyladenylate synthase"/>
    <property type="evidence" value="ECO:0007669"/>
    <property type="project" value="UniProtKB-EC"/>
</dbReference>
<evidence type="ECO:0000313" key="13">
    <source>
        <dbReference type="EMBL" id="MYL82178.1"/>
    </source>
</evidence>
<dbReference type="GO" id="GO:0005524">
    <property type="term" value="F:ATP binding"/>
    <property type="evidence" value="ECO:0007669"/>
    <property type="project" value="UniProtKB-KW"/>
</dbReference>
<dbReference type="PANTHER" id="PTHR17490:SF16">
    <property type="entry name" value="THREONYLCARBAMOYL-AMP SYNTHASE"/>
    <property type="match status" value="1"/>
</dbReference>
<evidence type="ECO:0000256" key="3">
    <source>
        <dbReference type="ARBA" id="ARBA00012584"/>
    </source>
</evidence>
<protein>
    <recommendedName>
        <fullName evidence="10">L-threonylcarbamoyladenylate synthase</fullName>
        <ecNumber evidence="3">2.7.7.87</ecNumber>
    </recommendedName>
    <alternativeName>
        <fullName evidence="10">L-threonylcarbamoyladenylate synthase</fullName>
    </alternativeName>
</protein>
<evidence type="ECO:0000313" key="14">
    <source>
        <dbReference type="Proteomes" id="UP000482487"/>
    </source>
</evidence>
<keyword evidence="9" id="KW-0067">ATP-binding</keyword>
<keyword evidence="8" id="KW-0547">Nucleotide-binding</keyword>
<evidence type="ECO:0000256" key="1">
    <source>
        <dbReference type="ARBA" id="ARBA00004496"/>
    </source>
</evidence>
<dbReference type="GO" id="GO:0005737">
    <property type="term" value="C:cytoplasm"/>
    <property type="evidence" value="ECO:0007669"/>
    <property type="project" value="UniProtKB-SubCell"/>
</dbReference>
<dbReference type="GO" id="GO:0008033">
    <property type="term" value="P:tRNA processing"/>
    <property type="evidence" value="ECO:0007669"/>
    <property type="project" value="UniProtKB-KW"/>
</dbReference>
<comment type="subcellular location">
    <subcellularLocation>
        <location evidence="1">Cytoplasm</location>
    </subcellularLocation>
</comment>
<name>A0A7C9J7F1_9BACT</name>
<organism evidence="13 14">
    <name type="scientific">Solidesulfovibrio aerotolerans</name>
    <dbReference type="NCBI Taxonomy" id="295255"/>
    <lineage>
        <taxon>Bacteria</taxon>
        <taxon>Pseudomonadati</taxon>
        <taxon>Thermodesulfobacteriota</taxon>
        <taxon>Desulfovibrionia</taxon>
        <taxon>Desulfovibrionales</taxon>
        <taxon>Desulfovibrionaceae</taxon>
        <taxon>Solidesulfovibrio</taxon>
    </lineage>
</organism>
<dbReference type="PROSITE" id="PS51163">
    <property type="entry name" value="YRDC"/>
    <property type="match status" value="1"/>
</dbReference>
<feature type="domain" description="YrdC-like" evidence="12">
    <location>
        <begin position="3"/>
        <end position="197"/>
    </location>
</feature>
<evidence type="ECO:0000256" key="7">
    <source>
        <dbReference type="ARBA" id="ARBA00022695"/>
    </source>
</evidence>
<dbReference type="RefSeq" id="WP_160958674.1">
    <property type="nucleotide sequence ID" value="NZ_WVUD01000003.1"/>
</dbReference>
<dbReference type="GO" id="GO:0000049">
    <property type="term" value="F:tRNA binding"/>
    <property type="evidence" value="ECO:0007669"/>
    <property type="project" value="TreeGrafter"/>
</dbReference>
<comment type="caution">
    <text evidence="13">The sequence shown here is derived from an EMBL/GenBank/DDBJ whole genome shotgun (WGS) entry which is preliminary data.</text>
</comment>
<evidence type="ECO:0000256" key="5">
    <source>
        <dbReference type="ARBA" id="ARBA00022679"/>
    </source>
</evidence>
<evidence type="ECO:0000256" key="9">
    <source>
        <dbReference type="ARBA" id="ARBA00022840"/>
    </source>
</evidence>
<keyword evidence="14" id="KW-1185">Reference proteome</keyword>
<evidence type="ECO:0000256" key="6">
    <source>
        <dbReference type="ARBA" id="ARBA00022694"/>
    </source>
</evidence>
<dbReference type="InterPro" id="IPR050156">
    <property type="entry name" value="TC-AMP_synthase_SUA5"/>
</dbReference>
<dbReference type="GO" id="GO:0003725">
    <property type="term" value="F:double-stranded RNA binding"/>
    <property type="evidence" value="ECO:0007669"/>
    <property type="project" value="InterPro"/>
</dbReference>
<dbReference type="EMBL" id="WVUD01000003">
    <property type="protein sequence ID" value="MYL82178.1"/>
    <property type="molecule type" value="Genomic_DNA"/>
</dbReference>
<evidence type="ECO:0000256" key="4">
    <source>
        <dbReference type="ARBA" id="ARBA00022490"/>
    </source>
</evidence>
<dbReference type="Pfam" id="PF01300">
    <property type="entry name" value="Sua5_yciO_yrdC"/>
    <property type="match status" value="1"/>
</dbReference>
<evidence type="ECO:0000256" key="8">
    <source>
        <dbReference type="ARBA" id="ARBA00022741"/>
    </source>
</evidence>
<dbReference type="EC" id="2.7.7.87" evidence="3"/>
<proteinExistence type="inferred from homology"/>
<evidence type="ECO:0000256" key="11">
    <source>
        <dbReference type="ARBA" id="ARBA00048366"/>
    </source>
</evidence>
<keyword evidence="6" id="KW-0819">tRNA processing</keyword>
<dbReference type="AlphaFoldDB" id="A0A7C9J7F1"/>
<keyword evidence="7" id="KW-0548">Nucleotidyltransferase</keyword>
<sequence>MQSSTLAAAAQIVCGGGCIVYPTETYFALGALATDAAALARIAAIKARPAAKPLPLLVGDMAQLAAVLPDGFLAGPLGEDFTTLTDRFWPGPLSLVVPCRASLPGLVKDALGRASVRFTPHETAAALCRLAGGALVATSANVSGGAPAAVPGELDPAVVAAADGLVTAGMPPAGGPASTVAGLLGGRRLRIFRQGATAAAMLEAAGYQLVSG</sequence>
<comment type="similarity">
    <text evidence="2">Belongs to the SUA5 family.</text>
</comment>
<evidence type="ECO:0000256" key="2">
    <source>
        <dbReference type="ARBA" id="ARBA00007663"/>
    </source>
</evidence>
<dbReference type="InterPro" id="IPR006070">
    <property type="entry name" value="Sua5-like_dom"/>
</dbReference>
<dbReference type="InterPro" id="IPR017945">
    <property type="entry name" value="DHBP_synth_RibB-like_a/b_dom"/>
</dbReference>
<dbReference type="OrthoDB" id="9814580at2"/>
<dbReference type="Gene3D" id="3.90.870.10">
    <property type="entry name" value="DHBP synthase"/>
    <property type="match status" value="1"/>
</dbReference>
<dbReference type="PANTHER" id="PTHR17490">
    <property type="entry name" value="SUA5"/>
    <property type="match status" value="1"/>
</dbReference>
<comment type="catalytic activity">
    <reaction evidence="11">
        <text>L-threonine + hydrogencarbonate + ATP = L-threonylcarbamoyladenylate + diphosphate + H2O</text>
        <dbReference type="Rhea" id="RHEA:36407"/>
        <dbReference type="ChEBI" id="CHEBI:15377"/>
        <dbReference type="ChEBI" id="CHEBI:17544"/>
        <dbReference type="ChEBI" id="CHEBI:30616"/>
        <dbReference type="ChEBI" id="CHEBI:33019"/>
        <dbReference type="ChEBI" id="CHEBI:57926"/>
        <dbReference type="ChEBI" id="CHEBI:73682"/>
        <dbReference type="EC" id="2.7.7.87"/>
    </reaction>
</comment>
<dbReference type="SUPFAM" id="SSF55821">
    <property type="entry name" value="YrdC/RibB"/>
    <property type="match status" value="1"/>
</dbReference>
<evidence type="ECO:0000259" key="12">
    <source>
        <dbReference type="PROSITE" id="PS51163"/>
    </source>
</evidence>
<dbReference type="GO" id="GO:0006450">
    <property type="term" value="P:regulation of translational fidelity"/>
    <property type="evidence" value="ECO:0007669"/>
    <property type="project" value="TreeGrafter"/>
</dbReference>
<keyword evidence="5" id="KW-0808">Transferase</keyword>
<gene>
    <name evidence="13" type="ORF">GTA51_03380</name>
</gene>
<reference evidence="13 14" key="1">
    <citation type="submission" date="2020-01" db="EMBL/GenBank/DDBJ databases">
        <title>Genome sequence of Desulfovibrio aerotolerans DSM 16695(T).</title>
        <authorList>
            <person name="Karnachuk O."/>
            <person name="Avakyan M."/>
            <person name="Mardanov A."/>
            <person name="Kadnikov V."/>
            <person name="Ravin N."/>
        </authorList>
    </citation>
    <scope>NUCLEOTIDE SEQUENCE [LARGE SCALE GENOMIC DNA]</scope>
    <source>
        <strain evidence="13 14">DSM 16695</strain>
    </source>
</reference>
<keyword evidence="4" id="KW-0963">Cytoplasm</keyword>